<dbReference type="Proteomes" id="UP000663828">
    <property type="component" value="Unassembled WGS sequence"/>
</dbReference>
<feature type="compositionally biased region" description="Polar residues" evidence="2">
    <location>
        <begin position="1"/>
        <end position="25"/>
    </location>
</feature>
<evidence type="ECO:0000256" key="2">
    <source>
        <dbReference type="SAM" id="MobiDB-lite"/>
    </source>
</evidence>
<dbReference type="SUPFAM" id="SSF54001">
    <property type="entry name" value="Cysteine proteinases"/>
    <property type="match status" value="1"/>
</dbReference>
<keyword evidence="1" id="KW-0963">Cytoplasm</keyword>
<comment type="caution">
    <text evidence="4">The sequence shown here is derived from an EMBL/GenBank/DDBJ whole genome shotgun (WGS) entry which is preliminary data.</text>
</comment>
<protein>
    <recommendedName>
        <fullName evidence="3">USP domain-containing protein</fullName>
    </recommendedName>
</protein>
<evidence type="ECO:0000313" key="4">
    <source>
        <dbReference type="EMBL" id="CAF0977775.1"/>
    </source>
</evidence>
<organism evidence="4 5">
    <name type="scientific">Adineta ricciae</name>
    <name type="common">Rotifer</name>
    <dbReference type="NCBI Taxonomy" id="249248"/>
    <lineage>
        <taxon>Eukaryota</taxon>
        <taxon>Metazoa</taxon>
        <taxon>Spiralia</taxon>
        <taxon>Gnathifera</taxon>
        <taxon>Rotifera</taxon>
        <taxon>Eurotatoria</taxon>
        <taxon>Bdelloidea</taxon>
        <taxon>Adinetida</taxon>
        <taxon>Adinetidae</taxon>
        <taxon>Adineta</taxon>
    </lineage>
</organism>
<dbReference type="PROSITE" id="PS50235">
    <property type="entry name" value="USP_3"/>
    <property type="match status" value="1"/>
</dbReference>
<proteinExistence type="predicted"/>
<dbReference type="EMBL" id="CAJNOR010000671">
    <property type="protein sequence ID" value="CAF0977775.1"/>
    <property type="molecule type" value="Genomic_DNA"/>
</dbReference>
<evidence type="ECO:0000259" key="3">
    <source>
        <dbReference type="PROSITE" id="PS50235"/>
    </source>
</evidence>
<evidence type="ECO:0000256" key="1">
    <source>
        <dbReference type="ARBA" id="ARBA00022490"/>
    </source>
</evidence>
<evidence type="ECO:0000313" key="5">
    <source>
        <dbReference type="Proteomes" id="UP000663828"/>
    </source>
</evidence>
<dbReference type="AlphaFoldDB" id="A0A814F402"/>
<accession>A0A814F402</accession>
<dbReference type="InterPro" id="IPR028889">
    <property type="entry name" value="USP"/>
</dbReference>
<name>A0A814F402_ADIRI</name>
<reference evidence="4" key="1">
    <citation type="submission" date="2021-02" db="EMBL/GenBank/DDBJ databases">
        <authorList>
            <person name="Nowell W R."/>
        </authorList>
    </citation>
    <scope>NUCLEOTIDE SEQUENCE</scope>
</reference>
<dbReference type="Gene3D" id="3.90.70.10">
    <property type="entry name" value="Cysteine proteinases"/>
    <property type="match status" value="1"/>
</dbReference>
<feature type="domain" description="USP" evidence="3">
    <location>
        <begin position="173"/>
        <end position="502"/>
    </location>
</feature>
<keyword evidence="5" id="KW-1185">Reference proteome</keyword>
<gene>
    <name evidence="4" type="ORF">XAT740_LOCUS12016</name>
</gene>
<sequence>MAHNGHSSAVSTSNLPDDQQNSKLPNTIGKPTWYHDEQNVNTGKPKSPDPSYERSTGNIHDSMKAMIGETLIYNQQQCIFKGTHPCRNKTFYVLENERAMTGYDGTCPECYQSLSYFTDRRKGFFISEKSFNDAMRKHKSGMEQSKGRNPVNELKTITQKLPPLESPIVGRNKGIAGDSNSCYIDATIFCMFAYNGIFDDLLNMDVPSESLKQLQSVLRDNIVHVLRDEKSGFVERDAVFQLRVRLSEATQDRSFKEVEKDPSEFLRVFEELFKYAPIKTIPRGQVPKPDKSNVTINIIWEMFDANPQNLLSTSIASIFRNSLSEIPAKLATIPPFLILVAPRHKRSERSYRYIIPDRQITLDHDIVQIVCSKCNRTNHDPVTPRDFFFCNKCQPQESTTQLSTDAVIKALCADCLNKMHENLYNEIKNHCTKKVELKKHKLNLFAVLCIETCHYVAFVKCQNRNIQKSTWVFFDSMSDRINDEQNIPLVEEVPYFDQWIDKAEDTSQHFFDYLDNLRRRAGPMSQKFSPDDMRRLRLFRDGAFFFYENANMNYH</sequence>
<dbReference type="PANTHER" id="PTHR11830">
    <property type="entry name" value="40S RIBOSOMAL PROTEIN S3A"/>
    <property type="match status" value="1"/>
</dbReference>
<dbReference type="InterPro" id="IPR038765">
    <property type="entry name" value="Papain-like_cys_pep_sf"/>
</dbReference>
<feature type="region of interest" description="Disordered" evidence="2">
    <location>
        <begin position="1"/>
        <end position="57"/>
    </location>
</feature>